<dbReference type="Proteomes" id="UP000030949">
    <property type="component" value="Unassembled WGS sequence"/>
</dbReference>
<accession>A0A0B1Z5X1</accession>
<dbReference type="AlphaFoldDB" id="A0A0B1Z5X1"/>
<dbReference type="InterPro" id="IPR045508">
    <property type="entry name" value="DUF6482"/>
</dbReference>
<reference evidence="2" key="1">
    <citation type="submission" date="2015-03" db="EMBL/GenBank/DDBJ databases">
        <title>Pseudomonas frederiksbergensis hydrocarbon degrader.</title>
        <authorList>
            <person name="Brown L.M."/>
            <person name="Ruiz O.N."/>
            <person name="Mueller S."/>
            <person name="Gunasekera T.S."/>
        </authorList>
    </citation>
    <scope>NUCLEOTIDE SEQUENCE [LARGE SCALE GENOMIC DNA]</scope>
    <source>
        <strain evidence="2">SI8</strain>
    </source>
</reference>
<evidence type="ECO:0000313" key="2">
    <source>
        <dbReference type="Proteomes" id="UP000030949"/>
    </source>
</evidence>
<gene>
    <name evidence="1" type="ORF">JZ00_10530</name>
</gene>
<organism evidence="1 2">
    <name type="scientific">Pseudomonas frederiksbergensis</name>
    <dbReference type="NCBI Taxonomy" id="104087"/>
    <lineage>
        <taxon>Bacteria</taxon>
        <taxon>Pseudomonadati</taxon>
        <taxon>Pseudomonadota</taxon>
        <taxon>Gammaproteobacteria</taxon>
        <taxon>Pseudomonadales</taxon>
        <taxon>Pseudomonadaceae</taxon>
        <taxon>Pseudomonas</taxon>
    </lineage>
</organism>
<dbReference type="OrthoDB" id="7063376at2"/>
<comment type="caution">
    <text evidence="1">The sequence shown here is derived from an EMBL/GenBank/DDBJ whole genome shotgun (WGS) entry which is preliminary data.</text>
</comment>
<sequence>MTLKELLQLAVEGRIVELELLSLEGGIYLLRVRLDREVFTLLDESGHSFRVRSTTHLRELLRDVPRLPCTLIQQVVHDEMCGQREGLIEPLRLPLFLDEPW</sequence>
<name>A0A0B1Z5X1_9PSED</name>
<dbReference type="Pfam" id="PF20090">
    <property type="entry name" value="DUF6482"/>
    <property type="match status" value="1"/>
</dbReference>
<protein>
    <submittedName>
        <fullName evidence="1">Metal ABC transporter ATPase</fullName>
    </submittedName>
</protein>
<dbReference type="EMBL" id="JQGJ01000005">
    <property type="protein sequence ID" value="KHK64743.1"/>
    <property type="molecule type" value="Genomic_DNA"/>
</dbReference>
<dbReference type="RefSeq" id="WP_039591072.1">
    <property type="nucleotide sequence ID" value="NZ_JQGJ02000001.1"/>
</dbReference>
<evidence type="ECO:0000313" key="1">
    <source>
        <dbReference type="EMBL" id="KHK64743.1"/>
    </source>
</evidence>
<proteinExistence type="predicted"/>